<evidence type="ECO:0000313" key="6">
    <source>
        <dbReference type="EMBL" id="KRM86519.1"/>
    </source>
</evidence>
<dbReference type="Gene3D" id="3.90.230.10">
    <property type="entry name" value="Creatinase/methionine aminopeptidase superfamily"/>
    <property type="match status" value="1"/>
</dbReference>
<organism evidence="6 7">
    <name type="scientific">Liquorilactobacillus vini DSM 20605</name>
    <dbReference type="NCBI Taxonomy" id="1133569"/>
    <lineage>
        <taxon>Bacteria</taxon>
        <taxon>Bacillati</taxon>
        <taxon>Bacillota</taxon>
        <taxon>Bacilli</taxon>
        <taxon>Lactobacillales</taxon>
        <taxon>Lactobacillaceae</taxon>
        <taxon>Liquorilactobacillus</taxon>
    </lineage>
</organism>
<dbReference type="SUPFAM" id="SSF55920">
    <property type="entry name" value="Creatinase/aminopeptidase"/>
    <property type="match status" value="1"/>
</dbReference>
<dbReference type="InterPro" id="IPR000994">
    <property type="entry name" value="Pept_M24"/>
</dbReference>
<dbReference type="eggNOG" id="COG0006">
    <property type="taxonomic scope" value="Bacteria"/>
</dbReference>
<evidence type="ECO:0000313" key="7">
    <source>
        <dbReference type="Proteomes" id="UP000051576"/>
    </source>
</evidence>
<dbReference type="PROSITE" id="PS00491">
    <property type="entry name" value="PROLINE_PEPTIDASE"/>
    <property type="match status" value="1"/>
</dbReference>
<keyword evidence="2" id="KW-0378">Hydrolase</keyword>
<evidence type="ECO:0000259" key="5">
    <source>
        <dbReference type="Pfam" id="PF01321"/>
    </source>
</evidence>
<evidence type="ECO:0000256" key="1">
    <source>
        <dbReference type="ARBA" id="ARBA00022723"/>
    </source>
</evidence>
<dbReference type="InterPro" id="IPR001131">
    <property type="entry name" value="Peptidase_M24B_aminopep-P_CS"/>
</dbReference>
<sequence>MIKADMKQFVLCWLFNLEEKMFQERTNLLQKKLKEMHFDCFLVTEPTNRFYLSGFSGDDGVLLITAKNQYLITDWRFERQIQQECPNWKLCLTRNYLQEVCQLAQKLNLTALAFEDSLSYANYGFLDENFPGDLAAVTQIIEQLRSVKEPAEIQVLKRSCQIAGKGYLAVLDLMKNNSAALTELALSHYLDGFMLKQGASGKSFTTIVASGEHSTWPHATATNQLIGQNTMVTLDFGYFYHGYTSDVTRTFAIGPQTTEFRELYQLVLKAQQATIQAIVPGVMGSKLDKIGRGIITQAGYGKYFNHGMGHGIGLAIHELPNVGQRFTDQLFPGQIITIEPGVYVPGIGGVRIEDDILVTETGYEVLTDFDRQYHEL</sequence>
<dbReference type="GO" id="GO:0016787">
    <property type="term" value="F:hydrolase activity"/>
    <property type="evidence" value="ECO:0007669"/>
    <property type="project" value="UniProtKB-KW"/>
</dbReference>
<evidence type="ECO:0000259" key="4">
    <source>
        <dbReference type="Pfam" id="PF00557"/>
    </source>
</evidence>
<gene>
    <name evidence="6" type="ORF">FD21_GL001504</name>
</gene>
<dbReference type="PANTHER" id="PTHR46112:SF3">
    <property type="entry name" value="AMINOPEPTIDASE YPDF"/>
    <property type="match status" value="1"/>
</dbReference>
<accession>A0A0R2C4U1</accession>
<proteinExistence type="inferred from homology"/>
<evidence type="ECO:0000256" key="3">
    <source>
        <dbReference type="RuleBase" id="RU000590"/>
    </source>
</evidence>
<dbReference type="CDD" id="cd01092">
    <property type="entry name" value="APP-like"/>
    <property type="match status" value="1"/>
</dbReference>
<dbReference type="Gene3D" id="3.40.350.10">
    <property type="entry name" value="Creatinase/prolidase N-terminal domain"/>
    <property type="match status" value="1"/>
</dbReference>
<protein>
    <submittedName>
        <fullName evidence="6">Xaa-Pro dipeptidase</fullName>
    </submittedName>
</protein>
<dbReference type="GO" id="GO:0046872">
    <property type="term" value="F:metal ion binding"/>
    <property type="evidence" value="ECO:0007669"/>
    <property type="project" value="UniProtKB-KW"/>
</dbReference>
<comment type="caution">
    <text evidence="6">The sequence shown here is derived from an EMBL/GenBank/DDBJ whole genome shotgun (WGS) entry which is preliminary data.</text>
</comment>
<dbReference type="InterPro" id="IPR000587">
    <property type="entry name" value="Creatinase_N"/>
</dbReference>
<dbReference type="PATRIC" id="fig|1133569.4.peg.1648"/>
<keyword evidence="7" id="KW-1185">Reference proteome</keyword>
<comment type="similarity">
    <text evidence="3">Belongs to the peptidase M24B family.</text>
</comment>
<dbReference type="Pfam" id="PF01321">
    <property type="entry name" value="Creatinase_N"/>
    <property type="match status" value="1"/>
</dbReference>
<dbReference type="PANTHER" id="PTHR46112">
    <property type="entry name" value="AMINOPEPTIDASE"/>
    <property type="match status" value="1"/>
</dbReference>
<dbReference type="EMBL" id="AYYX01000046">
    <property type="protein sequence ID" value="KRM86519.1"/>
    <property type="molecule type" value="Genomic_DNA"/>
</dbReference>
<dbReference type="InterPro" id="IPR036005">
    <property type="entry name" value="Creatinase/aminopeptidase-like"/>
</dbReference>
<dbReference type="Proteomes" id="UP000051576">
    <property type="component" value="Unassembled WGS sequence"/>
</dbReference>
<dbReference type="SUPFAM" id="SSF53092">
    <property type="entry name" value="Creatinase/prolidase N-terminal domain"/>
    <property type="match status" value="1"/>
</dbReference>
<dbReference type="STRING" id="1133569.FD21_GL001504"/>
<dbReference type="InterPro" id="IPR050659">
    <property type="entry name" value="Peptidase_M24B"/>
</dbReference>
<feature type="domain" description="Creatinase N-terminal" evidence="5">
    <location>
        <begin position="25"/>
        <end position="147"/>
    </location>
</feature>
<dbReference type="Pfam" id="PF00557">
    <property type="entry name" value="Peptidase_M24"/>
    <property type="match status" value="1"/>
</dbReference>
<name>A0A0R2C4U1_9LACO</name>
<evidence type="ECO:0000256" key="2">
    <source>
        <dbReference type="ARBA" id="ARBA00022801"/>
    </source>
</evidence>
<dbReference type="InterPro" id="IPR029149">
    <property type="entry name" value="Creatin/AminoP/Spt16_N"/>
</dbReference>
<keyword evidence="1 3" id="KW-0479">Metal-binding</keyword>
<feature type="domain" description="Peptidase M24" evidence="4">
    <location>
        <begin position="156"/>
        <end position="360"/>
    </location>
</feature>
<dbReference type="AlphaFoldDB" id="A0A0R2C4U1"/>
<reference evidence="6 7" key="1">
    <citation type="journal article" date="2015" name="Genome Announc.">
        <title>Expanding the biotechnology potential of lactobacilli through comparative genomics of 213 strains and associated genera.</title>
        <authorList>
            <person name="Sun Z."/>
            <person name="Harris H.M."/>
            <person name="McCann A."/>
            <person name="Guo C."/>
            <person name="Argimon S."/>
            <person name="Zhang W."/>
            <person name="Yang X."/>
            <person name="Jeffery I.B."/>
            <person name="Cooney J.C."/>
            <person name="Kagawa T.F."/>
            <person name="Liu W."/>
            <person name="Song Y."/>
            <person name="Salvetti E."/>
            <person name="Wrobel A."/>
            <person name="Rasinkangas P."/>
            <person name="Parkhill J."/>
            <person name="Rea M.C."/>
            <person name="O'Sullivan O."/>
            <person name="Ritari J."/>
            <person name="Douillard F.P."/>
            <person name="Paul Ross R."/>
            <person name="Yang R."/>
            <person name="Briner A.E."/>
            <person name="Felis G.E."/>
            <person name="de Vos W.M."/>
            <person name="Barrangou R."/>
            <person name="Klaenhammer T.R."/>
            <person name="Caufield P.W."/>
            <person name="Cui Y."/>
            <person name="Zhang H."/>
            <person name="O'Toole P.W."/>
        </authorList>
    </citation>
    <scope>NUCLEOTIDE SEQUENCE [LARGE SCALE GENOMIC DNA]</scope>
    <source>
        <strain evidence="6 7">DSM 20605</strain>
    </source>
</reference>